<organism evidence="1 2">
    <name type="scientific">Xylaria curta</name>
    <dbReference type="NCBI Taxonomy" id="42375"/>
    <lineage>
        <taxon>Eukaryota</taxon>
        <taxon>Fungi</taxon>
        <taxon>Dikarya</taxon>
        <taxon>Ascomycota</taxon>
        <taxon>Pezizomycotina</taxon>
        <taxon>Sordariomycetes</taxon>
        <taxon>Xylariomycetidae</taxon>
        <taxon>Xylariales</taxon>
        <taxon>Xylariaceae</taxon>
        <taxon>Xylaria</taxon>
    </lineage>
</organism>
<reference evidence="1" key="1">
    <citation type="submission" date="2022-10" db="EMBL/GenBank/DDBJ databases">
        <title>Genome Sequence of Xylaria curta.</title>
        <authorList>
            <person name="Buettner E."/>
        </authorList>
    </citation>
    <scope>NUCLEOTIDE SEQUENCE</scope>
    <source>
        <strain evidence="1">Babe10</strain>
    </source>
</reference>
<gene>
    <name evidence="1" type="ORF">NUW58_g8490</name>
</gene>
<comment type="caution">
    <text evidence="1">The sequence shown here is derived from an EMBL/GenBank/DDBJ whole genome shotgun (WGS) entry which is preliminary data.</text>
</comment>
<evidence type="ECO:0000313" key="1">
    <source>
        <dbReference type="EMBL" id="KAJ2974973.1"/>
    </source>
</evidence>
<sequence length="912" mass="102381">MCDTATEYSNASSTTISRQQGYIRGLAGDLSSKISPLNADDETQRRVSAILPELLKAFALKVGHDTSTKMHGDVMAFVHKHRREIATAFTDICFKQDQEDPDRSTANSHGMNVDDIHRWLIDTSSGEGALEEEVGNLPAAVDDQPTNEAVRGVVETEDKEVPENWFLDYQEFVFSTEAYKWLLSRLWREFRLVPTEPNAIQVIRDKIMSSLPSAHKISRKLSSRSCRARFELDWDVLEFFKTQGYLNRPDEVFEGVITLTGSCRDAQAATCAQYIHQTWPLTGEMIVQLIKGVLRNGEDHSHRSKCKLPDGTTLSAWVSRPKFIVEAYGIAASIAETGEQLAWLAAALRTSPRRSGLVYCTPLITDILQNSALVRQPGLPPSSIEITCDIGFEMEEVRQPLSSANGECWHDIFRNPVVVKGYPIRLRNEWNTGLEIPLNIMAGLARAQRVDRFNEKVYIKGFSTMLVPTKRNGDTVCWHLIYNKDGCRISYLDDYVDQEQHIGRLDLESLRHVLGWCSEATFYAGSAQARHPVTHSGLPKPHAGCILAKATVSPGRMIIGGPNFDIGIKDTPAQVSRKYYIPRLKWISTKFVLLWDERDKRGWLINGTSALLHIVRASLTHDSEDKFRSVFLFNSEDLQESTRPFTADSAIDVLINPKNLALKLYPEKDGYLLLESRIDHFYNVLEKLIDHQSDVAGDCGRNLSSTPRRYLEGWDFEDLATIRDPLYPRVATLEAGGKGWVDFVRATHTITLVGRGFGDIIRPAAADICEYWAELPKQQYYIASCLSDLSEAMKEHGSYGSSHVQLSDNLIWHTPTTVFGSCRCRGALGRDHCEPVQTLFPSALSKILLPRRHPIPLEGFGAVIFGHNSHFSWVWGDTGDPQEGELREGGKFIQGGRGGLRFSQGQWNRLGA</sequence>
<dbReference type="Proteomes" id="UP001143856">
    <property type="component" value="Unassembled WGS sequence"/>
</dbReference>
<proteinExistence type="predicted"/>
<dbReference type="EMBL" id="JAPDGR010002615">
    <property type="protein sequence ID" value="KAJ2974973.1"/>
    <property type="molecule type" value="Genomic_DNA"/>
</dbReference>
<protein>
    <submittedName>
        <fullName evidence="1">Uncharacterized protein</fullName>
    </submittedName>
</protein>
<name>A0ACC1N952_9PEZI</name>
<evidence type="ECO:0000313" key="2">
    <source>
        <dbReference type="Proteomes" id="UP001143856"/>
    </source>
</evidence>
<keyword evidence="2" id="KW-1185">Reference proteome</keyword>
<accession>A0ACC1N952</accession>